<dbReference type="OrthoDB" id="3398487at2"/>
<organism evidence="9 10">
    <name type="scientific">Massilia atriviolacea</name>
    <dbReference type="NCBI Taxonomy" id="2495579"/>
    <lineage>
        <taxon>Bacteria</taxon>
        <taxon>Pseudomonadati</taxon>
        <taxon>Pseudomonadota</taxon>
        <taxon>Betaproteobacteria</taxon>
        <taxon>Burkholderiales</taxon>
        <taxon>Oxalobacteraceae</taxon>
        <taxon>Telluria group</taxon>
        <taxon>Massilia</taxon>
    </lineage>
</organism>
<dbReference type="Proteomes" id="UP000278085">
    <property type="component" value="Unassembled WGS sequence"/>
</dbReference>
<dbReference type="FunFam" id="3.40.640.10:FF:000004">
    <property type="entry name" value="Acetylornithine aminotransferase"/>
    <property type="match status" value="1"/>
</dbReference>
<dbReference type="GO" id="GO:0045303">
    <property type="term" value="F:diaminobutyrate-2-oxoglutarate transaminase activity"/>
    <property type="evidence" value="ECO:0007669"/>
    <property type="project" value="UniProtKB-EC"/>
</dbReference>
<evidence type="ECO:0000313" key="9">
    <source>
        <dbReference type="EMBL" id="RSZ59726.1"/>
    </source>
</evidence>
<dbReference type="InterPro" id="IPR015424">
    <property type="entry name" value="PyrdxlP-dep_Trfase"/>
</dbReference>
<evidence type="ECO:0000256" key="8">
    <source>
        <dbReference type="RuleBase" id="RU003560"/>
    </source>
</evidence>
<protein>
    <recommendedName>
        <fullName evidence="4">Diaminobutyrate--2-oxoglutarate transaminase</fullName>
        <ecNumber evidence="3">2.6.1.76</ecNumber>
    </recommendedName>
</protein>
<dbReference type="PROSITE" id="PS00600">
    <property type="entry name" value="AA_TRANSFER_CLASS_3"/>
    <property type="match status" value="1"/>
</dbReference>
<dbReference type="SUPFAM" id="SSF53383">
    <property type="entry name" value="PLP-dependent transferases"/>
    <property type="match status" value="1"/>
</dbReference>
<comment type="cofactor">
    <cofactor evidence="1">
        <name>pyridoxal 5'-phosphate</name>
        <dbReference type="ChEBI" id="CHEBI:597326"/>
    </cofactor>
</comment>
<proteinExistence type="inferred from homology"/>
<dbReference type="GO" id="GO:0042802">
    <property type="term" value="F:identical protein binding"/>
    <property type="evidence" value="ECO:0007669"/>
    <property type="project" value="TreeGrafter"/>
</dbReference>
<dbReference type="PANTHER" id="PTHR11986">
    <property type="entry name" value="AMINOTRANSFERASE CLASS III"/>
    <property type="match status" value="1"/>
</dbReference>
<comment type="pathway">
    <text evidence="2">Amine and polyamine biosynthesis; ectoine biosynthesis; L-ectoine from L-aspartate 4-semialdehyde: step 1/3.</text>
</comment>
<evidence type="ECO:0000256" key="2">
    <source>
        <dbReference type="ARBA" id="ARBA00004946"/>
    </source>
</evidence>
<dbReference type="InterPro" id="IPR005814">
    <property type="entry name" value="Aminotrans_3"/>
</dbReference>
<keyword evidence="9" id="KW-0808">Transferase</keyword>
<comment type="caution">
    <text evidence="9">The sequence shown here is derived from an EMBL/GenBank/DDBJ whole genome shotgun (WGS) entry which is preliminary data.</text>
</comment>
<gene>
    <name evidence="9" type="ORF">EJB06_05880</name>
</gene>
<dbReference type="RefSeq" id="WP_126073088.1">
    <property type="nucleotide sequence ID" value="NZ_CP051166.1"/>
</dbReference>
<dbReference type="PANTHER" id="PTHR11986:SF121">
    <property type="entry name" value="BLR3010 PROTEIN"/>
    <property type="match status" value="1"/>
</dbReference>
<evidence type="ECO:0000256" key="5">
    <source>
        <dbReference type="ARBA" id="ARBA00022576"/>
    </source>
</evidence>
<accession>A0A430HQC6</accession>
<reference evidence="9 10" key="1">
    <citation type="submission" date="2018-12" db="EMBL/GenBank/DDBJ databases">
        <authorList>
            <person name="Yang E."/>
        </authorList>
    </citation>
    <scope>NUCLEOTIDE SEQUENCE [LARGE SCALE GENOMIC DNA]</scope>
    <source>
        <strain evidence="9 10">SOD</strain>
    </source>
</reference>
<dbReference type="InterPro" id="IPR049704">
    <property type="entry name" value="Aminotrans_3_PPA_site"/>
</dbReference>
<dbReference type="GO" id="GO:0030170">
    <property type="term" value="F:pyridoxal phosphate binding"/>
    <property type="evidence" value="ECO:0007669"/>
    <property type="project" value="InterPro"/>
</dbReference>
<dbReference type="Gene3D" id="3.90.1150.10">
    <property type="entry name" value="Aspartate Aminotransferase, domain 1"/>
    <property type="match status" value="1"/>
</dbReference>
<dbReference type="InterPro" id="IPR015422">
    <property type="entry name" value="PyrdxlP-dep_Trfase_small"/>
</dbReference>
<dbReference type="InterPro" id="IPR015421">
    <property type="entry name" value="PyrdxlP-dep_Trfase_major"/>
</dbReference>
<keyword evidence="10" id="KW-1185">Reference proteome</keyword>
<evidence type="ECO:0000256" key="1">
    <source>
        <dbReference type="ARBA" id="ARBA00001933"/>
    </source>
</evidence>
<comment type="similarity">
    <text evidence="8">Belongs to the class-III pyridoxal-phosphate-dependent aminotransferase family.</text>
</comment>
<comment type="catalytic activity">
    <reaction evidence="7">
        <text>L-2,4-diaminobutanoate + 2-oxoglutarate = L-aspartate 4-semialdehyde + L-glutamate</text>
        <dbReference type="Rhea" id="RHEA:11160"/>
        <dbReference type="ChEBI" id="CHEBI:16810"/>
        <dbReference type="ChEBI" id="CHEBI:29985"/>
        <dbReference type="ChEBI" id="CHEBI:58761"/>
        <dbReference type="ChEBI" id="CHEBI:537519"/>
        <dbReference type="EC" id="2.6.1.76"/>
    </reaction>
</comment>
<evidence type="ECO:0000256" key="6">
    <source>
        <dbReference type="ARBA" id="ARBA00022898"/>
    </source>
</evidence>
<keyword evidence="5 9" id="KW-0032">Aminotransferase</keyword>
<dbReference type="EC" id="2.6.1.76" evidence="3"/>
<dbReference type="PIRSF" id="PIRSF000521">
    <property type="entry name" value="Transaminase_4ab_Lys_Orn"/>
    <property type="match status" value="1"/>
</dbReference>
<evidence type="ECO:0000313" key="10">
    <source>
        <dbReference type="Proteomes" id="UP000278085"/>
    </source>
</evidence>
<keyword evidence="6 8" id="KW-0663">Pyridoxal phosphate</keyword>
<name>A0A430HQC6_9BURK</name>
<dbReference type="Pfam" id="PF00202">
    <property type="entry name" value="Aminotran_3"/>
    <property type="match status" value="1"/>
</dbReference>
<sequence>MDALLHQGYDDFRAFVNPLVSMRARLSSEPYLLERVEQGRLVDTDGKAYIDLLAGWGTQAFGHRPPAIEAALMAFLDGSAPSFYPSGISPYAGLLASRLHQLTGYDAAFFASGGSEAVEAALKLVRGASGRPRIACVQGAYHGCTFGSVAMMQAGPYRDIFGPHLPMVDALPFGDMQALDKALADSSLAAIVVEPIQVEAGVRLPDAGWLARLCHGTGEQGVLLVADEIQTGLGRTGRFLSSQDWPRRPDVVTLGKALGGGLMPLSAMLTRRPVFDGVYGKFALAEAHASTFSGNALACVAGLAALDLLDDAMLAEVRRKGRLLRDALEEFVAPSPLVEAIRGDGLMLGIALAAPDHPCYQFDYLGVPELAAQPAIGMLLVHRLYKAGYIAQICGHAWQVLRVQPSLTISDDELLACVHALREALDCLWDLQ</sequence>
<evidence type="ECO:0000256" key="3">
    <source>
        <dbReference type="ARBA" id="ARBA00013155"/>
    </source>
</evidence>
<evidence type="ECO:0000256" key="7">
    <source>
        <dbReference type="ARBA" id="ARBA00049111"/>
    </source>
</evidence>
<dbReference type="Gene3D" id="3.40.640.10">
    <property type="entry name" value="Type I PLP-dependent aspartate aminotransferase-like (Major domain)"/>
    <property type="match status" value="1"/>
</dbReference>
<dbReference type="EMBL" id="RXLQ01000003">
    <property type="protein sequence ID" value="RSZ59726.1"/>
    <property type="molecule type" value="Genomic_DNA"/>
</dbReference>
<evidence type="ECO:0000256" key="4">
    <source>
        <dbReference type="ARBA" id="ARBA00014798"/>
    </source>
</evidence>
<dbReference type="CDD" id="cd00610">
    <property type="entry name" value="OAT_like"/>
    <property type="match status" value="1"/>
</dbReference>
<dbReference type="InterPro" id="IPR050103">
    <property type="entry name" value="Class-III_PLP-dep_AT"/>
</dbReference>
<dbReference type="AlphaFoldDB" id="A0A430HQC6"/>